<dbReference type="InterPro" id="IPR011004">
    <property type="entry name" value="Trimer_LpxA-like_sf"/>
</dbReference>
<dbReference type="RefSeq" id="WP_273600895.1">
    <property type="nucleotide sequence ID" value="NZ_JAQQXT010000008.1"/>
</dbReference>
<dbReference type="InterPro" id="IPR051159">
    <property type="entry name" value="Hexapeptide_acetyltransf"/>
</dbReference>
<keyword evidence="1" id="KW-0012">Acyltransferase</keyword>
<comment type="caution">
    <text evidence="1">The sequence shown here is derived from an EMBL/GenBank/DDBJ whole genome shotgun (WGS) entry which is preliminary data.</text>
</comment>
<dbReference type="Proteomes" id="UP001221189">
    <property type="component" value="Unassembled WGS sequence"/>
</dbReference>
<keyword evidence="1" id="KW-0808">Transferase</keyword>
<organism evidence="1 2">
    <name type="scientific">Roseateles albus</name>
    <dbReference type="NCBI Taxonomy" id="2987525"/>
    <lineage>
        <taxon>Bacteria</taxon>
        <taxon>Pseudomonadati</taxon>
        <taxon>Pseudomonadota</taxon>
        <taxon>Betaproteobacteria</taxon>
        <taxon>Burkholderiales</taxon>
        <taxon>Sphaerotilaceae</taxon>
        <taxon>Roseateles</taxon>
    </lineage>
</organism>
<name>A0ABT5KFM0_9BURK</name>
<proteinExistence type="predicted"/>
<evidence type="ECO:0000313" key="2">
    <source>
        <dbReference type="Proteomes" id="UP001221189"/>
    </source>
</evidence>
<dbReference type="Gene3D" id="2.160.10.10">
    <property type="entry name" value="Hexapeptide repeat proteins"/>
    <property type="match status" value="1"/>
</dbReference>
<dbReference type="CDD" id="cd04647">
    <property type="entry name" value="LbH_MAT_like"/>
    <property type="match status" value="1"/>
</dbReference>
<accession>A0ABT5KFM0</accession>
<dbReference type="GO" id="GO:0016746">
    <property type="term" value="F:acyltransferase activity"/>
    <property type="evidence" value="ECO:0007669"/>
    <property type="project" value="UniProtKB-KW"/>
</dbReference>
<dbReference type="InterPro" id="IPR001451">
    <property type="entry name" value="Hexapep"/>
</dbReference>
<dbReference type="PANTHER" id="PTHR23416">
    <property type="entry name" value="SIALIC ACID SYNTHASE-RELATED"/>
    <property type="match status" value="1"/>
</dbReference>
<dbReference type="EMBL" id="JAQQXT010000008">
    <property type="protein sequence ID" value="MDC8772721.1"/>
    <property type="molecule type" value="Genomic_DNA"/>
</dbReference>
<sequence length="195" mass="21152">MLRSSFNQWRRRLLRATGFRTVFGERAADGRLLPNSRIAPSTCIEGEEGLSLADHVFIGQFNFIEATGGVQIDEGVQITNFVSITTHSSHRSIRLLGRQYVNHSGERPGFIKAPVHIGAYSFIGPHSLIEAGAVIGKGVVICAYAQVRGEVPDFAIMAGQPARQVGDVRVADAKLLAAHPELAPHYQAWAGELPV</sequence>
<gene>
    <name evidence="1" type="ORF">PRZ03_14140</name>
</gene>
<dbReference type="Pfam" id="PF00132">
    <property type="entry name" value="Hexapep"/>
    <property type="match status" value="1"/>
</dbReference>
<reference evidence="1 2" key="1">
    <citation type="submission" date="2022-10" db="EMBL/GenBank/DDBJ databases">
        <title>Paucibacter sp. hw1 Genome sequencing.</title>
        <authorList>
            <person name="Park S."/>
        </authorList>
    </citation>
    <scope>NUCLEOTIDE SEQUENCE [LARGE SCALE GENOMIC DNA]</scope>
    <source>
        <strain evidence="2">hw1</strain>
    </source>
</reference>
<evidence type="ECO:0000313" key="1">
    <source>
        <dbReference type="EMBL" id="MDC8772721.1"/>
    </source>
</evidence>
<protein>
    <submittedName>
        <fullName evidence="1">Acyltransferase</fullName>
    </submittedName>
</protein>
<dbReference type="SUPFAM" id="SSF51161">
    <property type="entry name" value="Trimeric LpxA-like enzymes"/>
    <property type="match status" value="1"/>
</dbReference>
<keyword evidence="2" id="KW-1185">Reference proteome</keyword>